<comment type="similarity">
    <text evidence="5">Belongs to the binding-protein-dependent transport system permease family.</text>
</comment>
<keyword evidence="4 5" id="KW-0472">Membrane</keyword>
<feature type="transmembrane region" description="Helical" evidence="5">
    <location>
        <begin position="154"/>
        <end position="176"/>
    </location>
</feature>
<feature type="transmembrane region" description="Helical" evidence="5">
    <location>
        <begin position="256"/>
        <end position="279"/>
    </location>
</feature>
<evidence type="ECO:0000256" key="2">
    <source>
        <dbReference type="ARBA" id="ARBA00022692"/>
    </source>
</evidence>
<name>A0A2S5KVA5_9PROT</name>
<feature type="transmembrane region" description="Helical" evidence="5">
    <location>
        <begin position="321"/>
        <end position="339"/>
    </location>
</feature>
<proteinExistence type="inferred from homology"/>
<evidence type="ECO:0000256" key="5">
    <source>
        <dbReference type="RuleBase" id="RU363032"/>
    </source>
</evidence>
<comment type="caution">
    <text evidence="7">The sequence shown here is derived from an EMBL/GenBank/DDBJ whole genome shotgun (WGS) entry which is preliminary data.</text>
</comment>
<evidence type="ECO:0000256" key="4">
    <source>
        <dbReference type="ARBA" id="ARBA00023136"/>
    </source>
</evidence>
<dbReference type="InterPro" id="IPR035906">
    <property type="entry name" value="MetI-like_sf"/>
</dbReference>
<evidence type="ECO:0000259" key="6">
    <source>
        <dbReference type="PROSITE" id="PS50928"/>
    </source>
</evidence>
<dbReference type="SUPFAM" id="SSF161098">
    <property type="entry name" value="MetI-like"/>
    <property type="match status" value="1"/>
</dbReference>
<keyword evidence="2 5" id="KW-0812">Transmembrane</keyword>
<reference evidence="7 8" key="1">
    <citation type="submission" date="2018-02" db="EMBL/GenBank/DDBJ databases">
        <title>novel marine gammaproteobacteria from coastal saline agro ecosystem.</title>
        <authorList>
            <person name="Krishnan R."/>
            <person name="Ramesh Kumar N."/>
        </authorList>
    </citation>
    <scope>NUCLEOTIDE SEQUENCE [LARGE SCALE GENOMIC DNA]</scope>
    <source>
        <strain evidence="7 8">228</strain>
    </source>
</reference>
<dbReference type="PANTHER" id="PTHR43879:SF1">
    <property type="entry name" value="GLUCOSE IMPORT SYSTEM PERMEASE PROTEIN GLCU"/>
    <property type="match status" value="1"/>
</dbReference>
<dbReference type="EMBL" id="PRLP01000012">
    <property type="protein sequence ID" value="PPC78787.1"/>
    <property type="molecule type" value="Genomic_DNA"/>
</dbReference>
<dbReference type="OrthoDB" id="5290262at2"/>
<organism evidence="7 8">
    <name type="scientific">Proteobacteria bacterium 228</name>
    <dbReference type="NCBI Taxonomy" id="2083153"/>
    <lineage>
        <taxon>Bacteria</taxon>
        <taxon>Pseudomonadati</taxon>
        <taxon>Pseudomonadota</taxon>
    </lineage>
</organism>
<feature type="transmembrane region" description="Helical" evidence="5">
    <location>
        <begin position="80"/>
        <end position="101"/>
    </location>
</feature>
<keyword evidence="3 5" id="KW-1133">Transmembrane helix</keyword>
<dbReference type="CDD" id="cd06261">
    <property type="entry name" value="TM_PBP2"/>
    <property type="match status" value="1"/>
</dbReference>
<dbReference type="PANTHER" id="PTHR43879">
    <property type="entry name" value="ABC TRANSPORTER PERMEASE PROTEIN"/>
    <property type="match status" value="1"/>
</dbReference>
<dbReference type="PROSITE" id="PS50928">
    <property type="entry name" value="ABC_TM1"/>
    <property type="match status" value="1"/>
</dbReference>
<evidence type="ECO:0000256" key="3">
    <source>
        <dbReference type="ARBA" id="ARBA00022989"/>
    </source>
</evidence>
<dbReference type="Pfam" id="PF00528">
    <property type="entry name" value="BPD_transp_1"/>
    <property type="match status" value="1"/>
</dbReference>
<feature type="transmembrane region" description="Helical" evidence="5">
    <location>
        <begin position="183"/>
        <end position="204"/>
    </location>
</feature>
<gene>
    <name evidence="7" type="ORF">C4K68_04200</name>
</gene>
<dbReference type="Proteomes" id="UP000238196">
    <property type="component" value="Unassembled WGS sequence"/>
</dbReference>
<comment type="subcellular location">
    <subcellularLocation>
        <location evidence="1 5">Cell membrane</location>
        <topology evidence="1 5">Multi-pass membrane protein</topology>
    </subcellularLocation>
</comment>
<evidence type="ECO:0000256" key="1">
    <source>
        <dbReference type="ARBA" id="ARBA00004651"/>
    </source>
</evidence>
<sequence>MTNSSLIGRAAVTPRSVSPRVRRRSTAAVAVRATAVEETQVDERAAEALATAALKQLGQTDSVQPKPASRRRTQQRYGRLGIYGFLLLSALFFAIPLYVMIVTSMKGMPEIRLGQLFSLPGDPTFAAWIKAWSQACTGVTCDGIQAGFFNSIKITLPSVALSILIGSINGYALSFWRFKGANMLFGILVFGAFVPYQVVIYPMIIGFREVGLYGTLTSIILVHTMFGMPIMTLLFRNYFASLPGELFKAARIDGAGFWQIFLQIMLPLAVPIIIVAVILQTTNIWNDYLLGLIFAGSDNLPMTVQLNNIVTTTYGVREYNVNMAATMLTAAVPLAVYLLSGKYFVRGIASGAVKG</sequence>
<feature type="transmembrane region" description="Helical" evidence="5">
    <location>
        <begin position="210"/>
        <end position="235"/>
    </location>
</feature>
<keyword evidence="5" id="KW-0813">Transport</keyword>
<protein>
    <submittedName>
        <fullName evidence="7">Sugar ABC transporter permease</fullName>
    </submittedName>
</protein>
<evidence type="ECO:0000313" key="8">
    <source>
        <dbReference type="Proteomes" id="UP000238196"/>
    </source>
</evidence>
<dbReference type="AlphaFoldDB" id="A0A2S5KVA5"/>
<accession>A0A2S5KVA5</accession>
<dbReference type="GO" id="GO:0055085">
    <property type="term" value="P:transmembrane transport"/>
    <property type="evidence" value="ECO:0007669"/>
    <property type="project" value="InterPro"/>
</dbReference>
<dbReference type="Gene3D" id="1.10.3720.10">
    <property type="entry name" value="MetI-like"/>
    <property type="match status" value="1"/>
</dbReference>
<dbReference type="GO" id="GO:0005886">
    <property type="term" value="C:plasma membrane"/>
    <property type="evidence" value="ECO:0007669"/>
    <property type="project" value="UniProtKB-SubCell"/>
</dbReference>
<feature type="domain" description="ABC transmembrane type-1" evidence="6">
    <location>
        <begin position="148"/>
        <end position="340"/>
    </location>
</feature>
<dbReference type="InterPro" id="IPR000515">
    <property type="entry name" value="MetI-like"/>
</dbReference>
<evidence type="ECO:0000313" key="7">
    <source>
        <dbReference type="EMBL" id="PPC78787.1"/>
    </source>
</evidence>